<keyword evidence="1" id="KW-0732">Signal</keyword>
<evidence type="ECO:0000313" key="3">
    <source>
        <dbReference type="WBParaSite" id="MBELARI_LOCUS17854"/>
    </source>
</evidence>
<protein>
    <submittedName>
        <fullName evidence="3">Uncharacterized protein</fullName>
    </submittedName>
</protein>
<name>A0AAF3EUJ2_9BILA</name>
<sequence>MPRSLFLRFLLILSFLLIATNSALFFGSHNPVYNYRPPKRSPFSYLAPREWREIGGFEGNDGEEMK</sequence>
<dbReference type="Proteomes" id="UP000887575">
    <property type="component" value="Unassembled WGS sequence"/>
</dbReference>
<keyword evidence="2" id="KW-1185">Reference proteome</keyword>
<dbReference type="WBParaSite" id="MBELARI_LOCUS17854">
    <property type="protein sequence ID" value="MBELARI_LOCUS17854"/>
    <property type="gene ID" value="MBELARI_LOCUS17854"/>
</dbReference>
<proteinExistence type="predicted"/>
<feature type="signal peptide" evidence="1">
    <location>
        <begin position="1"/>
        <end position="22"/>
    </location>
</feature>
<evidence type="ECO:0000313" key="2">
    <source>
        <dbReference type="Proteomes" id="UP000887575"/>
    </source>
</evidence>
<feature type="chain" id="PRO_5041949921" evidence="1">
    <location>
        <begin position="23"/>
        <end position="66"/>
    </location>
</feature>
<dbReference type="AlphaFoldDB" id="A0AAF3EUJ2"/>
<organism evidence="2 3">
    <name type="scientific">Mesorhabditis belari</name>
    <dbReference type="NCBI Taxonomy" id="2138241"/>
    <lineage>
        <taxon>Eukaryota</taxon>
        <taxon>Metazoa</taxon>
        <taxon>Ecdysozoa</taxon>
        <taxon>Nematoda</taxon>
        <taxon>Chromadorea</taxon>
        <taxon>Rhabditida</taxon>
        <taxon>Rhabditina</taxon>
        <taxon>Rhabditomorpha</taxon>
        <taxon>Rhabditoidea</taxon>
        <taxon>Rhabditidae</taxon>
        <taxon>Mesorhabditinae</taxon>
        <taxon>Mesorhabditis</taxon>
    </lineage>
</organism>
<evidence type="ECO:0000256" key="1">
    <source>
        <dbReference type="SAM" id="SignalP"/>
    </source>
</evidence>
<accession>A0AAF3EUJ2</accession>
<reference evidence="3" key="1">
    <citation type="submission" date="2024-02" db="UniProtKB">
        <authorList>
            <consortium name="WormBaseParasite"/>
        </authorList>
    </citation>
    <scope>IDENTIFICATION</scope>
</reference>